<dbReference type="GO" id="GO:0016491">
    <property type="term" value="F:oxidoreductase activity"/>
    <property type="evidence" value="ECO:0007669"/>
    <property type="project" value="InterPro"/>
</dbReference>
<feature type="domain" description="Enoyl reductase (ER)" evidence="2">
    <location>
        <begin position="10"/>
        <end position="341"/>
    </location>
</feature>
<evidence type="ECO:0000256" key="1">
    <source>
        <dbReference type="ARBA" id="ARBA00022857"/>
    </source>
</evidence>
<dbReference type="Gene3D" id="3.40.50.720">
    <property type="entry name" value="NAD(P)-binding Rossmann-like Domain"/>
    <property type="match status" value="1"/>
</dbReference>
<evidence type="ECO:0000313" key="3">
    <source>
        <dbReference type="EMBL" id="PJF37154.1"/>
    </source>
</evidence>
<dbReference type="SMART" id="SM00829">
    <property type="entry name" value="PKS_ER"/>
    <property type="match status" value="1"/>
</dbReference>
<proteinExistence type="predicted"/>
<organism evidence="3 4">
    <name type="scientific">Candidatus Thermofonsia Clade 1 bacterium</name>
    <dbReference type="NCBI Taxonomy" id="2364210"/>
    <lineage>
        <taxon>Bacteria</taxon>
        <taxon>Bacillati</taxon>
        <taxon>Chloroflexota</taxon>
        <taxon>Candidatus Thermofontia</taxon>
        <taxon>Candidatus Thermofonsia Clade 1</taxon>
    </lineage>
</organism>
<dbReference type="PANTHER" id="PTHR44154">
    <property type="entry name" value="QUINONE OXIDOREDUCTASE"/>
    <property type="match status" value="1"/>
</dbReference>
<dbReference type="InterPro" id="IPR013154">
    <property type="entry name" value="ADH-like_N"/>
</dbReference>
<dbReference type="AlphaFoldDB" id="A0A2M8PHY2"/>
<evidence type="ECO:0000313" key="4">
    <source>
        <dbReference type="Proteomes" id="UP000229681"/>
    </source>
</evidence>
<dbReference type="Pfam" id="PF08240">
    <property type="entry name" value="ADH_N"/>
    <property type="match status" value="1"/>
</dbReference>
<name>A0A2M8PHY2_9CHLR</name>
<dbReference type="CDD" id="cd08266">
    <property type="entry name" value="Zn_ADH_like1"/>
    <property type="match status" value="1"/>
</dbReference>
<dbReference type="InterPro" id="IPR051603">
    <property type="entry name" value="Zinc-ADH_QOR/CCCR"/>
</dbReference>
<sequence>MRAVIIDRHGGLETLRYVPDFPMPQPKAGEVRVRVRAAALNRLDLWVREGWEGIKLPLPHILGADAAGEIEALGEGVQGLAIGDRVVVNPGISCGQCEMCLSGQDNLCPKFGILGEDMPGTYAEYVVVPARNALKLPDHVSYEQAAAAALVYLTAWHSLIGRGKLRAGESVLIVGAGGGVNSASIQIAKLAGATVYVVASNAEKAAQAQALGADHCIDRSAEDWTRAIFQLTGRRGVDVVVDNVGMATINGSIRAVRRGGRILIVGNTSGYDARIDMRYVFAKHVSLIGSTMAPYADFVQVMRLIFAGKLQPLISARYPLAEARQAQERLAQGDVFGKIVLMV</sequence>
<dbReference type="InterPro" id="IPR036291">
    <property type="entry name" value="NAD(P)-bd_dom_sf"/>
</dbReference>
<dbReference type="Proteomes" id="UP000229681">
    <property type="component" value="Unassembled WGS sequence"/>
</dbReference>
<accession>A0A2M8PHY2</accession>
<protein>
    <submittedName>
        <fullName evidence="3">Alcohol dehydrogenase</fullName>
    </submittedName>
</protein>
<gene>
    <name evidence="3" type="ORF">CUN49_01790</name>
</gene>
<comment type="caution">
    <text evidence="3">The sequence shown here is derived from an EMBL/GenBank/DDBJ whole genome shotgun (WGS) entry which is preliminary data.</text>
</comment>
<dbReference type="InterPro" id="IPR011032">
    <property type="entry name" value="GroES-like_sf"/>
</dbReference>
<reference evidence="3 4" key="1">
    <citation type="submission" date="2017-11" db="EMBL/GenBank/DDBJ databases">
        <title>Evolution of Phototrophy in the Chloroflexi Phylum Driven by Horizontal Gene Transfer.</title>
        <authorList>
            <person name="Ward L.M."/>
            <person name="Hemp J."/>
            <person name="Shih P.M."/>
            <person name="Mcglynn S.E."/>
            <person name="Fischer W."/>
        </authorList>
    </citation>
    <scope>NUCLEOTIDE SEQUENCE [LARGE SCALE GENOMIC DNA]</scope>
    <source>
        <strain evidence="3">JP3_13</strain>
    </source>
</reference>
<evidence type="ECO:0000259" key="2">
    <source>
        <dbReference type="SMART" id="SM00829"/>
    </source>
</evidence>
<keyword evidence="1" id="KW-0521">NADP</keyword>
<dbReference type="PANTHER" id="PTHR44154:SF1">
    <property type="entry name" value="QUINONE OXIDOREDUCTASE"/>
    <property type="match status" value="1"/>
</dbReference>
<dbReference type="Pfam" id="PF00107">
    <property type="entry name" value="ADH_zinc_N"/>
    <property type="match status" value="1"/>
</dbReference>
<dbReference type="InterPro" id="IPR013149">
    <property type="entry name" value="ADH-like_C"/>
</dbReference>
<dbReference type="SUPFAM" id="SSF51735">
    <property type="entry name" value="NAD(P)-binding Rossmann-fold domains"/>
    <property type="match status" value="1"/>
</dbReference>
<dbReference type="SUPFAM" id="SSF50129">
    <property type="entry name" value="GroES-like"/>
    <property type="match status" value="1"/>
</dbReference>
<dbReference type="InterPro" id="IPR020843">
    <property type="entry name" value="ER"/>
</dbReference>
<dbReference type="EMBL" id="PGTM01000013">
    <property type="protein sequence ID" value="PJF37154.1"/>
    <property type="molecule type" value="Genomic_DNA"/>
</dbReference>
<dbReference type="Gene3D" id="3.90.180.10">
    <property type="entry name" value="Medium-chain alcohol dehydrogenases, catalytic domain"/>
    <property type="match status" value="1"/>
</dbReference>